<organism evidence="1 2">
    <name type="scientific">Mammaliicoccus sciuri</name>
    <name type="common">Staphylococcus sciuri</name>
    <dbReference type="NCBI Taxonomy" id="1296"/>
    <lineage>
        <taxon>Bacteria</taxon>
        <taxon>Bacillati</taxon>
        <taxon>Bacillota</taxon>
        <taxon>Bacilli</taxon>
        <taxon>Bacillales</taxon>
        <taxon>Staphylococcaceae</taxon>
        <taxon>Mammaliicoccus</taxon>
    </lineage>
</organism>
<accession>A0AB37HMD6</accession>
<evidence type="ECO:0000313" key="2">
    <source>
        <dbReference type="Proteomes" id="UP000640299"/>
    </source>
</evidence>
<dbReference type="RefSeq" id="WP_204178236.1">
    <property type="nucleotide sequence ID" value="NZ_CP069389.1"/>
</dbReference>
<gene>
    <name evidence="1" type="ORF">JRU67_09270</name>
</gene>
<reference evidence="1" key="1">
    <citation type="submission" date="2021-02" db="EMBL/GenBank/DDBJ databases">
        <title>cfr and optrA-positive Staphylococcus spp.</title>
        <authorList>
            <person name="Chen L."/>
        </authorList>
    </citation>
    <scope>NUCLEOTIDE SEQUENCE</scope>
    <source>
        <strain evidence="1">GDQ20D70P</strain>
    </source>
</reference>
<sequence>MKFYLITLTISLIALYTFIKRLYKNAGAQDEVEYDPYGIYRHYHIKKGPIPPIDYEDTQAYKDNEVWFSGVGRH</sequence>
<evidence type="ECO:0000313" key="1">
    <source>
        <dbReference type="EMBL" id="QRN90252.1"/>
    </source>
</evidence>
<dbReference type="Proteomes" id="UP000640299">
    <property type="component" value="Chromosome"/>
</dbReference>
<dbReference type="AlphaFoldDB" id="A0AB37HMD6"/>
<protein>
    <submittedName>
        <fullName evidence="1">Uncharacterized protein</fullName>
    </submittedName>
</protein>
<name>A0AB37HMD6_MAMSC</name>
<proteinExistence type="predicted"/>
<dbReference type="EMBL" id="CP069389">
    <property type="protein sequence ID" value="QRN90252.1"/>
    <property type="molecule type" value="Genomic_DNA"/>
</dbReference>